<evidence type="ECO:0000313" key="4">
    <source>
        <dbReference type="Proteomes" id="UP001500218"/>
    </source>
</evidence>
<dbReference type="EMBL" id="BAAALT010000076">
    <property type="protein sequence ID" value="GAA1804746.1"/>
    <property type="molecule type" value="Genomic_DNA"/>
</dbReference>
<dbReference type="RefSeq" id="WP_344130728.1">
    <property type="nucleotide sequence ID" value="NZ_BAAALT010000076.1"/>
</dbReference>
<keyword evidence="4" id="KW-1185">Reference proteome</keyword>
<proteinExistence type="predicted"/>
<organism evidence="3 4">
    <name type="scientific">Luedemannella flava</name>
    <dbReference type="NCBI Taxonomy" id="349316"/>
    <lineage>
        <taxon>Bacteria</taxon>
        <taxon>Bacillati</taxon>
        <taxon>Actinomycetota</taxon>
        <taxon>Actinomycetes</taxon>
        <taxon>Micromonosporales</taxon>
        <taxon>Micromonosporaceae</taxon>
        <taxon>Luedemannella</taxon>
    </lineage>
</organism>
<protein>
    <submittedName>
        <fullName evidence="3">Uncharacterized protein</fullName>
    </submittedName>
</protein>
<evidence type="ECO:0000256" key="1">
    <source>
        <dbReference type="SAM" id="MobiDB-lite"/>
    </source>
</evidence>
<dbReference type="Proteomes" id="UP001500218">
    <property type="component" value="Unassembled WGS sequence"/>
</dbReference>
<sequence length="72" mass="7311">MSMHEPATGSEEPQRPVGSDDASASGMPRWVKVFLIVAVAVAALVVAALITGHGPGRHMGHGSHVSEAGARA</sequence>
<reference evidence="4" key="1">
    <citation type="journal article" date="2019" name="Int. J. Syst. Evol. Microbiol.">
        <title>The Global Catalogue of Microorganisms (GCM) 10K type strain sequencing project: providing services to taxonomists for standard genome sequencing and annotation.</title>
        <authorList>
            <consortium name="The Broad Institute Genomics Platform"/>
            <consortium name="The Broad Institute Genome Sequencing Center for Infectious Disease"/>
            <person name="Wu L."/>
            <person name="Ma J."/>
        </authorList>
    </citation>
    <scope>NUCLEOTIDE SEQUENCE [LARGE SCALE GENOMIC DNA]</scope>
    <source>
        <strain evidence="4">JCM 13250</strain>
    </source>
</reference>
<comment type="caution">
    <text evidence="3">The sequence shown here is derived from an EMBL/GenBank/DDBJ whole genome shotgun (WGS) entry which is preliminary data.</text>
</comment>
<keyword evidence="2" id="KW-0812">Transmembrane</keyword>
<evidence type="ECO:0000256" key="2">
    <source>
        <dbReference type="SAM" id="Phobius"/>
    </source>
</evidence>
<name>A0ABP4Y5Q3_9ACTN</name>
<evidence type="ECO:0000313" key="3">
    <source>
        <dbReference type="EMBL" id="GAA1804746.1"/>
    </source>
</evidence>
<accession>A0ABP4Y5Q3</accession>
<feature type="region of interest" description="Disordered" evidence="1">
    <location>
        <begin position="1"/>
        <end position="24"/>
    </location>
</feature>
<keyword evidence="2" id="KW-1133">Transmembrane helix</keyword>
<feature type="transmembrane region" description="Helical" evidence="2">
    <location>
        <begin position="30"/>
        <end position="50"/>
    </location>
</feature>
<gene>
    <name evidence="3" type="ORF">GCM10009682_28030</name>
</gene>
<keyword evidence="2" id="KW-0472">Membrane</keyword>